<evidence type="ECO:0000256" key="1">
    <source>
        <dbReference type="ARBA" id="ARBA00001947"/>
    </source>
</evidence>
<comment type="similarity">
    <text evidence="2">Belongs to the peptidase M35 family.</text>
</comment>
<keyword evidence="7" id="KW-0482">Metalloprotease</keyword>
<dbReference type="PANTHER" id="PTHR37016">
    <property type="match status" value="1"/>
</dbReference>
<dbReference type="InterPro" id="IPR024079">
    <property type="entry name" value="MetalloPept_cat_dom_sf"/>
</dbReference>
<reference evidence="10 11" key="1">
    <citation type="journal article" date="2018" name="Sci. Rep.">
        <title>Comparative analysis of the Pocillopora damicornis genome highlights role of immune system in coral evolution.</title>
        <authorList>
            <person name="Cunning R."/>
            <person name="Bay R.A."/>
            <person name="Gillette P."/>
            <person name="Baker A.C."/>
            <person name="Traylor-Knowles N."/>
        </authorList>
    </citation>
    <scope>NUCLEOTIDE SEQUENCE [LARGE SCALE GENOMIC DNA]</scope>
    <source>
        <strain evidence="10">RSMAS</strain>
        <tissue evidence="10">Whole animal</tissue>
    </source>
</reference>
<evidence type="ECO:0000259" key="9">
    <source>
        <dbReference type="SMART" id="SM01351"/>
    </source>
</evidence>
<evidence type="ECO:0000256" key="7">
    <source>
        <dbReference type="ARBA" id="ARBA00023049"/>
    </source>
</evidence>
<evidence type="ECO:0000256" key="2">
    <source>
        <dbReference type="ARBA" id="ARBA00010279"/>
    </source>
</evidence>
<feature type="domain" description="Lysine-specific metallo-endopeptidase" evidence="9">
    <location>
        <begin position="609"/>
        <end position="736"/>
    </location>
</feature>
<accession>A0A3M6T6F1</accession>
<keyword evidence="6" id="KW-0862">Zinc</keyword>
<dbReference type="Gene3D" id="2.60.40.2970">
    <property type="match status" value="2"/>
</dbReference>
<evidence type="ECO:0000313" key="10">
    <source>
        <dbReference type="EMBL" id="RMX36960.1"/>
    </source>
</evidence>
<dbReference type="EMBL" id="RCHS01004213">
    <property type="protein sequence ID" value="RMX36960.1"/>
    <property type="molecule type" value="Genomic_DNA"/>
</dbReference>
<feature type="domain" description="Lysine-specific metallo-endopeptidase" evidence="9">
    <location>
        <begin position="235"/>
        <end position="362"/>
    </location>
</feature>
<proteinExistence type="inferred from homology"/>
<dbReference type="Pfam" id="PF14521">
    <property type="entry name" value="Aspzincin_M35"/>
    <property type="match status" value="2"/>
</dbReference>
<gene>
    <name evidence="10" type="ORF">pdam_00000937</name>
</gene>
<comment type="caution">
    <text evidence="10">The sequence shown here is derived from an EMBL/GenBank/DDBJ whole genome shotgun (WGS) entry which is preliminary data.</text>
</comment>
<evidence type="ECO:0000256" key="5">
    <source>
        <dbReference type="ARBA" id="ARBA00022801"/>
    </source>
</evidence>
<evidence type="ECO:0000256" key="8">
    <source>
        <dbReference type="SAM" id="SignalP"/>
    </source>
</evidence>
<dbReference type="GO" id="GO:0006508">
    <property type="term" value="P:proteolysis"/>
    <property type="evidence" value="ECO:0007669"/>
    <property type="project" value="UniProtKB-KW"/>
</dbReference>
<organism evidence="10 11">
    <name type="scientific">Pocillopora damicornis</name>
    <name type="common">Cauliflower coral</name>
    <name type="synonym">Millepora damicornis</name>
    <dbReference type="NCBI Taxonomy" id="46731"/>
    <lineage>
        <taxon>Eukaryota</taxon>
        <taxon>Metazoa</taxon>
        <taxon>Cnidaria</taxon>
        <taxon>Anthozoa</taxon>
        <taxon>Hexacorallia</taxon>
        <taxon>Scleractinia</taxon>
        <taxon>Astrocoeniina</taxon>
        <taxon>Pocilloporidae</taxon>
        <taxon>Pocillopora</taxon>
    </lineage>
</organism>
<dbReference type="PANTHER" id="PTHR37016:SF3">
    <property type="entry name" value="NEUTRAL PROTEASE 2-RELATED"/>
    <property type="match status" value="1"/>
</dbReference>
<feature type="signal peptide" evidence="8">
    <location>
        <begin position="1"/>
        <end position="15"/>
    </location>
</feature>
<dbReference type="GO" id="GO:0004222">
    <property type="term" value="F:metalloendopeptidase activity"/>
    <property type="evidence" value="ECO:0007669"/>
    <property type="project" value="InterPro"/>
</dbReference>
<dbReference type="Gene3D" id="3.40.390.10">
    <property type="entry name" value="Collagenase (Catalytic Domain)"/>
    <property type="match status" value="2"/>
</dbReference>
<evidence type="ECO:0000313" key="11">
    <source>
        <dbReference type="Proteomes" id="UP000275408"/>
    </source>
</evidence>
<dbReference type="InterPro" id="IPR050414">
    <property type="entry name" value="Fungal_M35_metalloproteases"/>
</dbReference>
<protein>
    <recommendedName>
        <fullName evidence="9">Lysine-specific metallo-endopeptidase domain-containing protein</fullName>
    </recommendedName>
</protein>
<dbReference type="STRING" id="46731.A0A3M6T6F1"/>
<evidence type="ECO:0000256" key="4">
    <source>
        <dbReference type="ARBA" id="ARBA00022723"/>
    </source>
</evidence>
<keyword evidence="3" id="KW-0645">Protease</keyword>
<dbReference type="AlphaFoldDB" id="A0A3M6T6F1"/>
<dbReference type="SUPFAM" id="SSF55486">
    <property type="entry name" value="Metalloproteases ('zincins'), catalytic domain"/>
    <property type="match status" value="2"/>
</dbReference>
<feature type="chain" id="PRO_5018333707" description="Lysine-specific metallo-endopeptidase domain-containing protein" evidence="8">
    <location>
        <begin position="16"/>
        <end position="743"/>
    </location>
</feature>
<evidence type="ECO:0000256" key="3">
    <source>
        <dbReference type="ARBA" id="ARBA00022670"/>
    </source>
</evidence>
<dbReference type="Proteomes" id="UP000275408">
    <property type="component" value="Unassembled WGS sequence"/>
</dbReference>
<keyword evidence="5" id="KW-0378">Hydrolase</keyword>
<keyword evidence="11" id="KW-1185">Reference proteome</keyword>
<dbReference type="GO" id="GO:0046872">
    <property type="term" value="F:metal ion binding"/>
    <property type="evidence" value="ECO:0007669"/>
    <property type="project" value="UniProtKB-KW"/>
</dbReference>
<dbReference type="InterPro" id="IPR029463">
    <property type="entry name" value="Lys_MEP"/>
</dbReference>
<keyword evidence="4" id="KW-0479">Metal-binding</keyword>
<comment type="cofactor">
    <cofactor evidence="1">
        <name>Zn(2+)</name>
        <dbReference type="ChEBI" id="CHEBI:29105"/>
    </cofactor>
</comment>
<dbReference type="SMART" id="SM01351">
    <property type="entry name" value="Aspzincin_M35"/>
    <property type="match status" value="2"/>
</dbReference>
<name>A0A3M6T6F1_POCDA</name>
<keyword evidence="8" id="KW-0732">Signal</keyword>
<sequence>MKFLWILLIWGLTNGIESARLHTSGHRIFSSRLLCAPKYRTTGKIECQFHLRNNGKQDYLVLKWRTPLDGLRSDCLTVTTNGKKLQYDGIYPKRSAPGPDQYLLVKAGQTVSSTFDVSDAYDMTKAGLYSIAVDTYLEYVAGRLSDVRFTQTEIEHLSSPAVSYEVSKGSFIEGTFSERARPLKRTNQYSMRGSSSEDESCPKLEHFVGVAPEALKLETKKAFEAAVQNMKSAIKCLKDNPAKGKPWFGTATEDAKILLKKTVAIVDDNWHKTFHFGGDECSNETLAYSFHGACTFYLCKLFSDQKTETGYYSKMGIIVHELTHAISNTTDDEHGPIRVQKLAKASPKRAALNGANFAHFVEISHAKVSDHLARFGYCSKEMVDGGQMVEFDTSDTSAFSSYIDCAPKFATSDKIECKFHLRNNGQQDYSVLKWRTPLDGLRSDCLSVTSNGMKLRYDGIHIKCSAPGPDQYLLVKSGQTVSSTFDVSDAYDMTKAGLYSIAVDTYLEYVKGSVTEKAVRQTKIEHLSSPVLSYEIDEKNFIKGTSGQRARTEESVTKGALEDHIFHSRRGQDLKASLKYVIKGGSPDVKSETEHAIVAVYRNIKLAIQDLENDRGRAKTWFGSSPADEPKWVFEKMERVLSKDKITYIIDGRECEDGDYAYAYFGTRKVFLCELYNRADTLIGYDTKMGIIVHELGHAVARRDDLAYGQNACRRLAIENPKDALNNAENYEYFVESGTILSP</sequence>
<dbReference type="OrthoDB" id="5976123at2759"/>
<evidence type="ECO:0000256" key="6">
    <source>
        <dbReference type="ARBA" id="ARBA00022833"/>
    </source>
</evidence>